<evidence type="ECO:0000313" key="3">
    <source>
        <dbReference type="EMBL" id="EMB31667.1"/>
    </source>
</evidence>
<dbReference type="Proteomes" id="UP000011705">
    <property type="component" value="Chromosome"/>
</dbReference>
<keyword evidence="1" id="KW-0472">Membrane</keyword>
<dbReference type="PROSITE" id="PS51257">
    <property type="entry name" value="PROKAR_LIPOPROTEIN"/>
    <property type="match status" value="1"/>
</dbReference>
<reference evidence="3" key="1">
    <citation type="submission" date="2012-01" db="EMBL/GenBank/DDBJ databases">
        <title>The Genome Sequence of Treponema denticola H-22.</title>
        <authorList>
            <consortium name="The Broad Institute Genome Sequencing Platform"/>
            <person name="Earl A."/>
            <person name="Ward D."/>
            <person name="Feldgarden M."/>
            <person name="Gevers D."/>
            <person name="Blanton J.M."/>
            <person name="Fenno C.J."/>
            <person name="Baranova O.V."/>
            <person name="Mathney J."/>
            <person name="Dewhirst F.E."/>
            <person name="Izard J."/>
            <person name="Young S.K."/>
            <person name="Zeng Q."/>
            <person name="Gargeya S."/>
            <person name="Fitzgerald M."/>
            <person name="Haas B."/>
            <person name="Abouelleil A."/>
            <person name="Alvarado L."/>
            <person name="Arachchi H.M."/>
            <person name="Berlin A."/>
            <person name="Chapman S.B."/>
            <person name="Gearin G."/>
            <person name="Goldberg J."/>
            <person name="Griggs A."/>
            <person name="Gujja S."/>
            <person name="Hansen M."/>
            <person name="Heiman D."/>
            <person name="Howarth C."/>
            <person name="Larimer J."/>
            <person name="Lui A."/>
            <person name="MacDonald P.J.P."/>
            <person name="McCowen C."/>
            <person name="Montmayeur A."/>
            <person name="Murphy C."/>
            <person name="Neiman D."/>
            <person name="Pearson M."/>
            <person name="Priest M."/>
            <person name="Roberts A."/>
            <person name="Saif S."/>
            <person name="Shea T."/>
            <person name="Sisk P."/>
            <person name="Stolte C."/>
            <person name="Sykes S."/>
            <person name="Wortman J."/>
            <person name="Nusbaum C."/>
            <person name="Birren B."/>
        </authorList>
    </citation>
    <scope>NUCLEOTIDE SEQUENCE [LARGE SCALE GENOMIC DNA]</scope>
    <source>
        <strain evidence="3">H-22</strain>
    </source>
</reference>
<evidence type="ECO:0000259" key="2">
    <source>
        <dbReference type="Pfam" id="PF09992"/>
    </source>
</evidence>
<sequence length="293" mass="33095">MYSNSKCNKFLMYFIFIIFLFCSCQTFYPKNSPEFSFIENSEKNFVWEKLTEGIFLSHIKYEAYPLIVHAVKIDLTNPKLKIVVTEPALFNSKGMVKRETTLSFARRHNTVIALNAAFFNVISFSFSLRGEPLGIHIDKKINLSKPFPKYGALCFLDDNSAFIIESQNTEDIKADIEYAVSGNRIILKDGKPIITNISKKENSRTCVGLADGGKTLYLFFAEGENKKKSRGITYDQAHFFMKKLGAQDAIHLDGGGSSSLIIKKENSFFVQAPSISHFGLRKVVTNLGFIIED</sequence>
<keyword evidence="1" id="KW-0812">Transmembrane</keyword>
<gene>
    <name evidence="3" type="ORF">HMPREF9726_02047</name>
</gene>
<evidence type="ECO:0000256" key="1">
    <source>
        <dbReference type="SAM" id="Phobius"/>
    </source>
</evidence>
<comment type="caution">
    <text evidence="3">The sequence shown here is derived from an EMBL/GenBank/DDBJ whole genome shotgun (WGS) entry which is preliminary data.</text>
</comment>
<dbReference type="PATRIC" id="fig|999432.5.peg.2127"/>
<dbReference type="EMBL" id="AGDV01000020">
    <property type="protein sequence ID" value="EMB31667.1"/>
    <property type="molecule type" value="Genomic_DNA"/>
</dbReference>
<dbReference type="Pfam" id="PF09992">
    <property type="entry name" value="NAGPA"/>
    <property type="match status" value="1"/>
</dbReference>
<protein>
    <recommendedName>
        <fullName evidence="2">Phosphodiester glycosidase domain-containing protein</fullName>
    </recommendedName>
</protein>
<dbReference type="RefSeq" id="WP_002685439.1">
    <property type="nucleotide sequence ID" value="NZ_CM001795.1"/>
</dbReference>
<dbReference type="InterPro" id="IPR018711">
    <property type="entry name" value="NAGPA"/>
</dbReference>
<accession>A0A0E2E2Q0</accession>
<dbReference type="AlphaFoldDB" id="A0A0E2E2Q0"/>
<dbReference type="PANTHER" id="PTHR40446">
    <property type="entry name" value="N-ACETYLGLUCOSAMINE-1-PHOSPHODIESTER ALPHA-N-ACETYLGLUCOSAMINIDASE"/>
    <property type="match status" value="1"/>
</dbReference>
<name>A0A0E2E2Q0_TREDN</name>
<feature type="domain" description="Phosphodiester glycosidase" evidence="2">
    <location>
        <begin position="109"/>
        <end position="289"/>
    </location>
</feature>
<proteinExistence type="predicted"/>
<feature type="transmembrane region" description="Helical" evidence="1">
    <location>
        <begin position="10"/>
        <end position="28"/>
    </location>
</feature>
<keyword evidence="1" id="KW-1133">Transmembrane helix</keyword>
<dbReference type="PANTHER" id="PTHR40446:SF2">
    <property type="entry name" value="N-ACETYLGLUCOSAMINE-1-PHOSPHODIESTER ALPHA-N-ACETYLGLUCOSAMINIDASE"/>
    <property type="match status" value="1"/>
</dbReference>
<dbReference type="HOGENOM" id="CLU_083031_0_0_12"/>
<organism evidence="3">
    <name type="scientific">Treponema denticola H-22</name>
    <dbReference type="NCBI Taxonomy" id="999432"/>
    <lineage>
        <taxon>Bacteria</taxon>
        <taxon>Pseudomonadati</taxon>
        <taxon>Spirochaetota</taxon>
        <taxon>Spirochaetia</taxon>
        <taxon>Spirochaetales</taxon>
        <taxon>Treponemataceae</taxon>
        <taxon>Treponema</taxon>
    </lineage>
</organism>